<evidence type="ECO:0000256" key="1">
    <source>
        <dbReference type="ARBA" id="ARBA00022729"/>
    </source>
</evidence>
<feature type="domain" description="SRCR" evidence="6">
    <location>
        <begin position="332"/>
        <end position="407"/>
    </location>
</feature>
<dbReference type="EnsemblMetazoa" id="XM_030974852">
    <property type="protein sequence ID" value="XP_030830712"/>
    <property type="gene ID" value="LOC115920012"/>
</dbReference>
<dbReference type="RefSeq" id="XP_030830712.1">
    <property type="nucleotide sequence ID" value="XM_030974852.1"/>
</dbReference>
<feature type="domain" description="SRCR" evidence="6">
    <location>
        <begin position="228"/>
        <end position="325"/>
    </location>
</feature>
<dbReference type="FunFam" id="3.10.250.10:FF:000006">
    <property type="entry name" value="neurotrypsin isoform X2"/>
    <property type="match status" value="1"/>
</dbReference>
<dbReference type="PANTHER" id="PTHR48071">
    <property type="entry name" value="SRCR DOMAIN-CONTAINING PROTEIN"/>
    <property type="match status" value="1"/>
</dbReference>
<dbReference type="FunFam" id="3.10.250.10:FF:000011">
    <property type="entry name" value="Scavenger receptor class A member 5"/>
    <property type="match status" value="1"/>
</dbReference>
<dbReference type="PROSITE" id="PS50287">
    <property type="entry name" value="SRCR_2"/>
    <property type="match status" value="4"/>
</dbReference>
<dbReference type="KEGG" id="spu:115920012"/>
<dbReference type="GeneID" id="115920012"/>
<dbReference type="InterPro" id="IPR036772">
    <property type="entry name" value="SRCR-like_dom_sf"/>
</dbReference>
<keyword evidence="1" id="KW-0732">Signal</keyword>
<feature type="domain" description="SRCR" evidence="6">
    <location>
        <begin position="17"/>
        <end position="117"/>
    </location>
</feature>
<keyword evidence="3 5" id="KW-1015">Disulfide bond</keyword>
<accession>A0A7M7N466</accession>
<reference evidence="8" key="1">
    <citation type="submission" date="2015-02" db="EMBL/GenBank/DDBJ databases">
        <title>Genome sequencing for Strongylocentrotus purpuratus.</title>
        <authorList>
            <person name="Murali S."/>
            <person name="Liu Y."/>
            <person name="Vee V."/>
            <person name="English A."/>
            <person name="Wang M."/>
            <person name="Skinner E."/>
            <person name="Han Y."/>
            <person name="Muzny D.M."/>
            <person name="Worley K.C."/>
            <person name="Gibbs R.A."/>
        </authorList>
    </citation>
    <scope>NUCLEOTIDE SEQUENCE</scope>
</reference>
<protein>
    <recommendedName>
        <fullName evidence="6">SRCR domain-containing protein</fullName>
    </recommendedName>
</protein>
<evidence type="ECO:0000256" key="5">
    <source>
        <dbReference type="PROSITE-ProRule" id="PRU00196"/>
    </source>
</evidence>
<evidence type="ECO:0000256" key="3">
    <source>
        <dbReference type="ARBA" id="ARBA00023157"/>
    </source>
</evidence>
<keyword evidence="4" id="KW-0325">Glycoprotein</keyword>
<dbReference type="SUPFAM" id="SSF56487">
    <property type="entry name" value="SRCR-like"/>
    <property type="match status" value="4"/>
</dbReference>
<dbReference type="Proteomes" id="UP000007110">
    <property type="component" value="Unassembled WGS sequence"/>
</dbReference>
<feature type="disulfide bond" evidence="5">
    <location>
        <begin position="193"/>
        <end position="203"/>
    </location>
</feature>
<dbReference type="InterPro" id="IPR001190">
    <property type="entry name" value="SRCR"/>
</dbReference>
<dbReference type="FunFam" id="3.10.250.10:FF:000001">
    <property type="entry name" value="Lysyl oxidase 4 isoform X1"/>
    <property type="match status" value="1"/>
</dbReference>
<dbReference type="OrthoDB" id="536948at2759"/>
<comment type="caution">
    <text evidence="5">Lacks conserved residue(s) required for the propagation of feature annotation.</text>
</comment>
<organism evidence="7 8">
    <name type="scientific">Strongylocentrotus purpuratus</name>
    <name type="common">Purple sea urchin</name>
    <dbReference type="NCBI Taxonomy" id="7668"/>
    <lineage>
        <taxon>Eukaryota</taxon>
        <taxon>Metazoa</taxon>
        <taxon>Echinodermata</taxon>
        <taxon>Eleutherozoa</taxon>
        <taxon>Echinozoa</taxon>
        <taxon>Echinoidea</taxon>
        <taxon>Euechinoidea</taxon>
        <taxon>Echinacea</taxon>
        <taxon>Camarodonta</taxon>
        <taxon>Echinidea</taxon>
        <taxon>Strongylocentrotidae</taxon>
        <taxon>Strongylocentrotus</taxon>
    </lineage>
</organism>
<feature type="disulfide bond" evidence="5">
    <location>
        <begin position="55"/>
        <end position="116"/>
    </location>
</feature>
<dbReference type="PROSITE" id="PS00420">
    <property type="entry name" value="SRCR_1"/>
    <property type="match status" value="3"/>
</dbReference>
<evidence type="ECO:0000259" key="6">
    <source>
        <dbReference type="PROSITE" id="PS50287"/>
    </source>
</evidence>
<evidence type="ECO:0000313" key="8">
    <source>
        <dbReference type="Proteomes" id="UP000007110"/>
    </source>
</evidence>
<evidence type="ECO:0000256" key="4">
    <source>
        <dbReference type="ARBA" id="ARBA00023180"/>
    </source>
</evidence>
<sequence length="407" mass="44152">MLAEAVCNDFLRPETNIRLVSGSTIRVGRVEVLYNGEWGTVCDSGWDMQDARVVCRSLGFGQALEAVSGAGFGEGTGTIVLDDVNCSGNEEDIFQCGNAELGISNCGHGQDAGVRCAQFPSANIRLINGSNPTEGRVEVFYNGTWGTVCDSYWDDYDAQVVCQSLGFAAFGVANFRATFGEGTGPIWMTETKCKGDEMDLLDCPHTSPPHYCEHRYDAGVQCNPRSTLRLVGGSSKLEGRVEMQLNGQWGSVCTDNWDRNAANIVCRSLGLGQARYMYFDSAFGESNLTNAYNFDCQGFQPSILRCGRIGVNNCQYRRNAGVRCYEGILAPVRLAGGPSLQEGRVEILYNGEWGTVCDRGWTVFDKPSDIVCHSIGLGNAEATYGGGRYEQGTGPMVLDDVFCPIPT</sequence>
<keyword evidence="2" id="KW-0677">Repeat</keyword>
<feature type="domain" description="SRCR" evidence="6">
    <location>
        <begin position="124"/>
        <end position="223"/>
    </location>
</feature>
<evidence type="ECO:0000256" key="2">
    <source>
        <dbReference type="ARBA" id="ARBA00022737"/>
    </source>
</evidence>
<proteinExistence type="predicted"/>
<feature type="disulfide bond" evidence="5">
    <location>
        <begin position="296"/>
        <end position="306"/>
    </location>
</feature>
<keyword evidence="8" id="KW-1185">Reference proteome</keyword>
<dbReference type="Pfam" id="PF00530">
    <property type="entry name" value="SRCR"/>
    <property type="match status" value="4"/>
</dbReference>
<reference evidence="7" key="2">
    <citation type="submission" date="2021-01" db="UniProtKB">
        <authorList>
            <consortium name="EnsemblMetazoa"/>
        </authorList>
    </citation>
    <scope>IDENTIFICATION</scope>
</reference>
<dbReference type="Gene3D" id="3.10.250.10">
    <property type="entry name" value="SRCR-like domain"/>
    <property type="match status" value="4"/>
</dbReference>
<dbReference type="AlphaFoldDB" id="A0A7M7N466"/>
<feature type="disulfide bond" evidence="5">
    <location>
        <begin position="42"/>
        <end position="106"/>
    </location>
</feature>
<dbReference type="OMA" id="RIELCHN"/>
<evidence type="ECO:0000313" key="7">
    <source>
        <dbReference type="EnsemblMetazoa" id="XP_030830712"/>
    </source>
</evidence>
<name>A0A7M7N466_STRPU</name>
<dbReference type="GO" id="GO:0016020">
    <property type="term" value="C:membrane"/>
    <property type="evidence" value="ECO:0007669"/>
    <property type="project" value="InterPro"/>
</dbReference>
<dbReference type="PANTHER" id="PTHR48071:SF18">
    <property type="entry name" value="DELETED IN MALIGNANT BRAIN TUMORS 1 PROTEIN-RELATED"/>
    <property type="match status" value="1"/>
</dbReference>
<dbReference type="InParanoid" id="A0A7M7N466"/>
<feature type="disulfide bond" evidence="5">
    <location>
        <begin position="86"/>
        <end position="96"/>
    </location>
</feature>
<dbReference type="PRINTS" id="PR00258">
    <property type="entry name" value="SPERACTRCPTR"/>
</dbReference>
<dbReference type="SMART" id="SM00202">
    <property type="entry name" value="SR"/>
    <property type="match status" value="4"/>
</dbReference>